<dbReference type="FunFam" id="1.20.1070.10:FF:000128">
    <property type="entry name" value="Seven TM Receptor"/>
    <property type="match status" value="1"/>
</dbReference>
<feature type="transmembrane region" description="Helical" evidence="19">
    <location>
        <begin position="6"/>
        <end position="26"/>
    </location>
</feature>
<keyword evidence="8" id="KW-0969">Cilium</keyword>
<comment type="function">
    <text evidence="13">An odorant receptor which affects chemotaxis to the volatile odorant diacetyl. Specifies AWA neuronal cell fate via the odr-7 pathway.</text>
</comment>
<evidence type="ECO:0000256" key="17">
    <source>
        <dbReference type="ARBA" id="ARBA00078653"/>
    </source>
</evidence>
<gene>
    <name evidence="20" type="ORF">CAMP_LOCUS9055</name>
</gene>
<evidence type="ECO:0000256" key="2">
    <source>
        <dbReference type="ARBA" id="ARBA00022475"/>
    </source>
</evidence>
<accession>A0A9P1IK91</accession>
<comment type="caution">
    <text evidence="20">The sequence shown here is derived from an EMBL/GenBank/DDBJ whole genome shotgun (WGS) entry which is preliminary data.</text>
</comment>
<dbReference type="PANTHER" id="PTHR22943">
    <property type="entry name" value="7-TRANSMEMBRANE DOMAIN RECEPTOR C.ELEGANS"/>
    <property type="match status" value="1"/>
</dbReference>
<keyword evidence="5 19" id="KW-0812">Transmembrane</keyword>
<name>A0A9P1IK91_9PELO</name>
<evidence type="ECO:0000256" key="16">
    <source>
        <dbReference type="ARBA" id="ARBA00067967"/>
    </source>
</evidence>
<evidence type="ECO:0000256" key="14">
    <source>
        <dbReference type="ARBA" id="ARBA00061678"/>
    </source>
</evidence>
<dbReference type="GO" id="GO:0060170">
    <property type="term" value="C:ciliary membrane"/>
    <property type="evidence" value="ECO:0007669"/>
    <property type="project" value="UniProtKB-SubCell"/>
</dbReference>
<comment type="subcellular location">
    <subcellularLocation>
        <location evidence="1">Cell projection</location>
        <location evidence="1">Cilium membrane</location>
        <topology evidence="1">Multi-pass membrane protein</topology>
    </subcellularLocation>
</comment>
<dbReference type="Pfam" id="PF10326">
    <property type="entry name" value="7TM_GPCR_Str"/>
    <property type="match status" value="1"/>
</dbReference>
<dbReference type="Gene3D" id="1.20.1070.10">
    <property type="entry name" value="Rhodopsin 7-helix transmembrane proteins"/>
    <property type="match status" value="1"/>
</dbReference>
<evidence type="ECO:0000256" key="7">
    <source>
        <dbReference type="ARBA" id="ARBA00022989"/>
    </source>
</evidence>
<keyword evidence="6" id="KW-0552">Olfaction</keyword>
<evidence type="ECO:0000256" key="8">
    <source>
        <dbReference type="ARBA" id="ARBA00023069"/>
    </source>
</evidence>
<dbReference type="OrthoDB" id="5823194at2759"/>
<protein>
    <recommendedName>
        <fullName evidence="16">Serpentine receptor class r-10</fullName>
    </recommendedName>
    <alternativeName>
        <fullName evidence="17">Odorant response abnormal protein 10</fullName>
    </alternativeName>
    <alternativeName>
        <fullName evidence="18">Olfactory receptor 10</fullName>
    </alternativeName>
</protein>
<sequence>MFVRIIQYCGFITSVFLNLFLAFLIATKMSKKVGSYKYLMLNFAFYSIWFAIVEFCVQPIMHSKGSIFVMMVDSFLKEHHFAGLILLCLYIGSFGLCIGLLAAHFFYRYLAVCKRQALASFEGFRLIKMFIPGIIMATIWTLNSYFILKPAPLKSQLLYETVLESYQVDIYDVPYVSILYYHRDSSNNLIIDWLDWYDSCIAVLIMNICFSTMIYCGYRCYKELDHIPNMSNRTKNLNRQLFQTLVVQTLVPLFTLFIPVSILFTLPMFSIDLGTIANTTGAYASIYPALDALTVIFMIRDFRDVIFCRMKRGKIGVVTTKDTSSVIKGETPNV</sequence>
<evidence type="ECO:0000313" key="21">
    <source>
        <dbReference type="Proteomes" id="UP001152747"/>
    </source>
</evidence>
<dbReference type="Proteomes" id="UP001152747">
    <property type="component" value="Unassembled WGS sequence"/>
</dbReference>
<evidence type="ECO:0000256" key="12">
    <source>
        <dbReference type="ARBA" id="ARBA00023273"/>
    </source>
</evidence>
<feature type="transmembrane region" description="Helical" evidence="19">
    <location>
        <begin position="126"/>
        <end position="148"/>
    </location>
</feature>
<dbReference type="AlphaFoldDB" id="A0A9P1IK91"/>
<feature type="transmembrane region" description="Helical" evidence="19">
    <location>
        <begin position="38"/>
        <end position="61"/>
    </location>
</feature>
<evidence type="ECO:0000256" key="10">
    <source>
        <dbReference type="ARBA" id="ARBA00023170"/>
    </source>
</evidence>
<dbReference type="SUPFAM" id="SSF81321">
    <property type="entry name" value="Family A G protein-coupled receptor-like"/>
    <property type="match status" value="1"/>
</dbReference>
<dbReference type="GO" id="GO:0038022">
    <property type="term" value="F:G protein-coupled olfactory receptor activity"/>
    <property type="evidence" value="ECO:0007669"/>
    <property type="project" value="TreeGrafter"/>
</dbReference>
<evidence type="ECO:0000256" key="19">
    <source>
        <dbReference type="SAM" id="Phobius"/>
    </source>
</evidence>
<keyword evidence="12" id="KW-0966">Cell projection</keyword>
<keyword evidence="21" id="KW-1185">Reference proteome</keyword>
<feature type="transmembrane region" description="Helical" evidence="19">
    <location>
        <begin position="241"/>
        <end position="264"/>
    </location>
</feature>
<keyword evidence="11" id="KW-0325">Glycoprotein</keyword>
<evidence type="ECO:0000256" key="4">
    <source>
        <dbReference type="ARBA" id="ARBA00022606"/>
    </source>
</evidence>
<dbReference type="PANTHER" id="PTHR22943:SF242">
    <property type="entry name" value="SEVEN TM RECEPTOR"/>
    <property type="match status" value="1"/>
</dbReference>
<keyword evidence="9 19" id="KW-0472">Membrane</keyword>
<evidence type="ECO:0000256" key="9">
    <source>
        <dbReference type="ARBA" id="ARBA00023136"/>
    </source>
</evidence>
<keyword evidence="4" id="KW-0716">Sensory transduction</keyword>
<evidence type="ECO:0000256" key="1">
    <source>
        <dbReference type="ARBA" id="ARBA00004272"/>
    </source>
</evidence>
<evidence type="ECO:0000256" key="13">
    <source>
        <dbReference type="ARBA" id="ARBA00054965"/>
    </source>
</evidence>
<evidence type="ECO:0000256" key="6">
    <source>
        <dbReference type="ARBA" id="ARBA00022725"/>
    </source>
</evidence>
<evidence type="ECO:0000313" key="20">
    <source>
        <dbReference type="EMBL" id="CAI5446418.1"/>
    </source>
</evidence>
<dbReference type="InterPro" id="IPR019428">
    <property type="entry name" value="7TM_GPCR_serpentine_rcpt_Str"/>
</dbReference>
<keyword evidence="10" id="KW-0675">Receptor</keyword>
<comment type="similarity">
    <text evidence="14">Belongs to the nematode receptor-like protein str family.</text>
</comment>
<dbReference type="GO" id="GO:0042048">
    <property type="term" value="P:olfactory behavior"/>
    <property type="evidence" value="ECO:0007669"/>
    <property type="project" value="TreeGrafter"/>
</dbReference>
<feature type="transmembrane region" description="Helical" evidence="19">
    <location>
        <begin position="284"/>
        <end position="302"/>
    </location>
</feature>
<evidence type="ECO:0000256" key="18">
    <source>
        <dbReference type="ARBA" id="ARBA00082489"/>
    </source>
</evidence>
<comment type="subunit">
    <text evidence="15">Interacts with odr-4.</text>
</comment>
<reference evidence="20" key="1">
    <citation type="submission" date="2022-11" db="EMBL/GenBank/DDBJ databases">
        <authorList>
            <person name="Kikuchi T."/>
        </authorList>
    </citation>
    <scope>NUCLEOTIDE SEQUENCE</scope>
    <source>
        <strain evidence="20">PS1010</strain>
    </source>
</reference>
<evidence type="ECO:0000256" key="3">
    <source>
        <dbReference type="ARBA" id="ARBA00022500"/>
    </source>
</evidence>
<dbReference type="GO" id="GO:0006935">
    <property type="term" value="P:chemotaxis"/>
    <property type="evidence" value="ECO:0007669"/>
    <property type="project" value="UniProtKB-KW"/>
</dbReference>
<evidence type="ECO:0000256" key="5">
    <source>
        <dbReference type="ARBA" id="ARBA00022692"/>
    </source>
</evidence>
<keyword evidence="3" id="KW-0145">Chemotaxis</keyword>
<evidence type="ECO:0000256" key="11">
    <source>
        <dbReference type="ARBA" id="ARBA00023180"/>
    </source>
</evidence>
<proteinExistence type="inferred from homology"/>
<feature type="transmembrane region" description="Helical" evidence="19">
    <location>
        <begin position="81"/>
        <end position="106"/>
    </location>
</feature>
<keyword evidence="2" id="KW-1003">Cell membrane</keyword>
<dbReference type="EMBL" id="CANHGI010000003">
    <property type="protein sequence ID" value="CAI5446418.1"/>
    <property type="molecule type" value="Genomic_DNA"/>
</dbReference>
<keyword evidence="7 19" id="KW-1133">Transmembrane helix</keyword>
<feature type="transmembrane region" description="Helical" evidence="19">
    <location>
        <begin position="196"/>
        <end position="221"/>
    </location>
</feature>
<organism evidence="20 21">
    <name type="scientific">Caenorhabditis angaria</name>
    <dbReference type="NCBI Taxonomy" id="860376"/>
    <lineage>
        <taxon>Eukaryota</taxon>
        <taxon>Metazoa</taxon>
        <taxon>Ecdysozoa</taxon>
        <taxon>Nematoda</taxon>
        <taxon>Chromadorea</taxon>
        <taxon>Rhabditida</taxon>
        <taxon>Rhabditina</taxon>
        <taxon>Rhabditomorpha</taxon>
        <taxon>Rhabditoidea</taxon>
        <taxon>Rhabditidae</taxon>
        <taxon>Peloderinae</taxon>
        <taxon>Caenorhabditis</taxon>
    </lineage>
</organism>
<evidence type="ECO:0000256" key="15">
    <source>
        <dbReference type="ARBA" id="ARBA00064300"/>
    </source>
</evidence>